<name>A0A947D1D7_HYDSH</name>
<dbReference type="InterPro" id="IPR036582">
    <property type="entry name" value="Mao_N_sf"/>
</dbReference>
<dbReference type="Proteomes" id="UP000748108">
    <property type="component" value="Unassembled WGS sequence"/>
</dbReference>
<organism evidence="3 4">
    <name type="scientific">Hydrogenibacillus schlegelii</name>
    <name type="common">Bacillus schlegelii</name>
    <dbReference type="NCBI Taxonomy" id="1484"/>
    <lineage>
        <taxon>Bacteria</taxon>
        <taxon>Bacillati</taxon>
        <taxon>Bacillota</taxon>
        <taxon>Bacilli</taxon>
        <taxon>Bacillales</taxon>
        <taxon>Bacillales Family X. Incertae Sedis</taxon>
        <taxon>Hydrogenibacillus</taxon>
    </lineage>
</organism>
<feature type="compositionally biased region" description="Low complexity" evidence="1">
    <location>
        <begin position="209"/>
        <end position="226"/>
    </location>
</feature>
<feature type="region of interest" description="Disordered" evidence="1">
    <location>
        <begin position="186"/>
        <end position="226"/>
    </location>
</feature>
<reference evidence="3" key="1">
    <citation type="journal article" date="2021" name="Microbiology">
        <title>Metagenomic Analysis of the Microbial Community in the Underground Coal Fire Area (Kemerovo Region, Russia) Revealed Predominance of Thermophilic Members of the Phyla Deinococcus-thermus, Aquificae, and Firmicutes.</title>
        <authorList>
            <person name="Kadnikov V."/>
            <person name="Mardanov A.V."/>
            <person name="Beletsky A.V."/>
            <person name="Karnachuk O.V."/>
            <person name="Ravin N.V."/>
        </authorList>
    </citation>
    <scope>NUCLEOTIDE SEQUENCE</scope>
    <source>
        <strain evidence="3">RBS10-49</strain>
    </source>
</reference>
<proteinExistence type="predicted"/>
<evidence type="ECO:0000313" key="4">
    <source>
        <dbReference type="Proteomes" id="UP000748108"/>
    </source>
</evidence>
<dbReference type="AlphaFoldDB" id="A0A947D1D7"/>
<dbReference type="EMBL" id="JAHHQF010000002">
    <property type="protein sequence ID" value="MBT9281058.1"/>
    <property type="molecule type" value="Genomic_DNA"/>
</dbReference>
<feature type="compositionally biased region" description="Polar residues" evidence="1">
    <location>
        <begin position="189"/>
        <end position="200"/>
    </location>
</feature>
<dbReference type="SUPFAM" id="SSF55383">
    <property type="entry name" value="Copper amine oxidase, domain N"/>
    <property type="match status" value="1"/>
</dbReference>
<accession>A0A947D1D7</accession>
<feature type="domain" description="Copper amine oxidase-like N-terminal" evidence="2">
    <location>
        <begin position="321"/>
        <end position="426"/>
    </location>
</feature>
<protein>
    <submittedName>
        <fullName evidence="3">Copper amine oxidase N-terminal domain-containing protein</fullName>
    </submittedName>
</protein>
<feature type="region of interest" description="Disordered" evidence="1">
    <location>
        <begin position="55"/>
        <end position="114"/>
    </location>
</feature>
<feature type="compositionally biased region" description="Acidic residues" evidence="1">
    <location>
        <begin position="68"/>
        <end position="86"/>
    </location>
</feature>
<dbReference type="Gene3D" id="3.30.457.10">
    <property type="entry name" value="Copper amine oxidase-like, N-terminal domain"/>
    <property type="match status" value="1"/>
</dbReference>
<dbReference type="InterPro" id="IPR011990">
    <property type="entry name" value="TPR-like_helical_dom_sf"/>
</dbReference>
<sequence length="431" mass="45862">MPLRKAGRITTGGLILLVLIALPFTPHPVRAASIPAATPSPAALATAESGAASDPILAANDDATALNPEEDEGADDEELESSDDVEGGLSEQAPAEKEKKVEKKGKKEKYEEKKVAQKAQKAIEKAEKERQKVEERLTKALEKRARALEKALTAVQGTPAETVIRRLVDITEAELDGLLALLTAESGRAPNTASPESASPTERPESAQGTAPASDTSATPSAGTTDDGQAIEAALKTLDDDLLDGILTQTILLTYAERTAKAQAKALEEIAHLYERWGKKAAAIRALKARVALDPTDRDAYRDLGHLLQVGEADQVAIHLYVNGTPVSDEVPPLIKAGRTLVPIRTIAAALDISVDWNPVSRTVTLKNGERTVRLTIGHPTAEIDDQTVSLDVPPEIIQGRTLVPVRFVAEALGASVDWVPEGRLVAVIRP</sequence>
<evidence type="ECO:0000313" key="3">
    <source>
        <dbReference type="EMBL" id="MBT9281058.1"/>
    </source>
</evidence>
<dbReference type="Pfam" id="PF07833">
    <property type="entry name" value="Cu_amine_oxidN1"/>
    <property type="match status" value="1"/>
</dbReference>
<dbReference type="InterPro" id="IPR012854">
    <property type="entry name" value="Cu_amine_oxidase-like_N"/>
</dbReference>
<comment type="caution">
    <text evidence="3">The sequence shown here is derived from an EMBL/GenBank/DDBJ whole genome shotgun (WGS) entry which is preliminary data.</text>
</comment>
<gene>
    <name evidence="3" type="ORF">KM312_00030</name>
</gene>
<dbReference type="SUPFAM" id="SSF48452">
    <property type="entry name" value="TPR-like"/>
    <property type="match status" value="1"/>
</dbReference>
<evidence type="ECO:0000259" key="2">
    <source>
        <dbReference type="Pfam" id="PF07833"/>
    </source>
</evidence>
<evidence type="ECO:0000256" key="1">
    <source>
        <dbReference type="SAM" id="MobiDB-lite"/>
    </source>
</evidence>
<dbReference type="Gene3D" id="1.25.40.10">
    <property type="entry name" value="Tetratricopeptide repeat domain"/>
    <property type="match status" value="1"/>
</dbReference>